<comment type="subcellular location">
    <subcellularLocation>
        <location evidence="1">Cell outer membrane</location>
    </subcellularLocation>
</comment>
<feature type="domain" description="SusD-like N-terminal" evidence="8">
    <location>
        <begin position="27"/>
        <end position="220"/>
    </location>
</feature>
<evidence type="ECO:0000313" key="9">
    <source>
        <dbReference type="EMBL" id="RPE13625.1"/>
    </source>
</evidence>
<evidence type="ECO:0000313" key="10">
    <source>
        <dbReference type="Proteomes" id="UP000278351"/>
    </source>
</evidence>
<comment type="caution">
    <text evidence="9">The sequence shown here is derived from an EMBL/GenBank/DDBJ whole genome shotgun (WGS) entry which is preliminary data.</text>
</comment>
<evidence type="ECO:0000259" key="7">
    <source>
        <dbReference type="Pfam" id="PF07980"/>
    </source>
</evidence>
<evidence type="ECO:0000256" key="1">
    <source>
        <dbReference type="ARBA" id="ARBA00004442"/>
    </source>
</evidence>
<dbReference type="CDD" id="cd08977">
    <property type="entry name" value="SusD"/>
    <property type="match status" value="1"/>
</dbReference>
<proteinExistence type="inferred from homology"/>
<dbReference type="Gene3D" id="1.25.40.390">
    <property type="match status" value="1"/>
</dbReference>
<keyword evidence="5" id="KW-0998">Cell outer membrane</keyword>
<dbReference type="InterPro" id="IPR033985">
    <property type="entry name" value="SusD-like_N"/>
</dbReference>
<dbReference type="EMBL" id="RPDH01000001">
    <property type="protein sequence ID" value="RPE13625.1"/>
    <property type="molecule type" value="Genomic_DNA"/>
</dbReference>
<evidence type="ECO:0000256" key="3">
    <source>
        <dbReference type="ARBA" id="ARBA00022729"/>
    </source>
</evidence>
<organism evidence="9 10">
    <name type="scientific">Chitinophaga lutea</name>
    <dbReference type="NCBI Taxonomy" id="2488634"/>
    <lineage>
        <taxon>Bacteria</taxon>
        <taxon>Pseudomonadati</taxon>
        <taxon>Bacteroidota</taxon>
        <taxon>Chitinophagia</taxon>
        <taxon>Chitinophagales</taxon>
        <taxon>Chitinophagaceae</taxon>
        <taxon>Chitinophaga</taxon>
    </lineage>
</organism>
<evidence type="ECO:0000256" key="6">
    <source>
        <dbReference type="SAM" id="SignalP"/>
    </source>
</evidence>
<sequence length="494" mass="54774">MQRKHIFTFFITLALISTIHSACDKLLEEKPKATAQLDKLDASTLEQLTTGAYEPWTRSRGRLWESTVGLGFELMAEYADGGATQQGWSNYTNLLNSPTAMNQPWTTLYEAIGRANALLAGLDANTTLPANLKQKAYGEMYFIRAVSYFFAVRTFGKVPLRLKPIPNVDDVALPLSEVPAIYQQIIADLKFAETALPAKTDAPGRATAGAAKTALADVYLTMGDYQNAYAKAKEVLDKKADYGYDLEADFSTIFSPTLATNREDVFSLKFSQVLDRGAFLASYWADAQAKKAGFSVRGNKFGGIISAAPLIKNWDNNDLRKKWSLYTTYIIDGQVKNAEVESGSYDMRMGKYRDPNAPIDTGNGNDFYFWRYADVLLILAEAENILNGPTPAAYGYINQIRRRAYGLSIATPSPIADLPAGLTKTVFHDMVIRERGYEFIGECKRWFDLVRTGKAAAEIAAVRAVIPNPNRKPVPAKWLFPIPDVEIQNNPALK</sequence>
<dbReference type="Proteomes" id="UP000278351">
    <property type="component" value="Unassembled WGS sequence"/>
</dbReference>
<evidence type="ECO:0000256" key="5">
    <source>
        <dbReference type="ARBA" id="ARBA00023237"/>
    </source>
</evidence>
<evidence type="ECO:0000259" key="8">
    <source>
        <dbReference type="Pfam" id="PF14322"/>
    </source>
</evidence>
<accession>A0A3N4Q224</accession>
<evidence type="ECO:0000256" key="4">
    <source>
        <dbReference type="ARBA" id="ARBA00023136"/>
    </source>
</evidence>
<feature type="chain" id="PRO_5018007246" evidence="6">
    <location>
        <begin position="23"/>
        <end position="494"/>
    </location>
</feature>
<dbReference type="InterPro" id="IPR011990">
    <property type="entry name" value="TPR-like_helical_dom_sf"/>
</dbReference>
<feature type="signal peptide" evidence="6">
    <location>
        <begin position="1"/>
        <end position="22"/>
    </location>
</feature>
<dbReference type="InterPro" id="IPR012944">
    <property type="entry name" value="SusD_RagB_dom"/>
</dbReference>
<gene>
    <name evidence="9" type="ORF">EGT74_08960</name>
</gene>
<reference evidence="9 10" key="1">
    <citation type="submission" date="2018-11" db="EMBL/GenBank/DDBJ databases">
        <title>Chitinophaga lutea sp.nov., isolate from arsenic contaminated soil.</title>
        <authorList>
            <person name="Zong Y."/>
        </authorList>
    </citation>
    <scope>NUCLEOTIDE SEQUENCE [LARGE SCALE GENOMIC DNA]</scope>
    <source>
        <strain evidence="9 10">ZY74</strain>
    </source>
</reference>
<dbReference type="SUPFAM" id="SSF48452">
    <property type="entry name" value="TPR-like"/>
    <property type="match status" value="1"/>
</dbReference>
<comment type="similarity">
    <text evidence="2">Belongs to the SusD family.</text>
</comment>
<keyword evidence="3 6" id="KW-0732">Signal</keyword>
<dbReference type="AlphaFoldDB" id="A0A3N4Q224"/>
<dbReference type="RefSeq" id="WP_123846146.1">
    <property type="nucleotide sequence ID" value="NZ_RPDH01000001.1"/>
</dbReference>
<keyword evidence="10" id="KW-1185">Reference proteome</keyword>
<dbReference type="Pfam" id="PF07980">
    <property type="entry name" value="SusD_RagB"/>
    <property type="match status" value="1"/>
</dbReference>
<feature type="domain" description="RagB/SusD" evidence="7">
    <location>
        <begin position="316"/>
        <end position="493"/>
    </location>
</feature>
<evidence type="ECO:0000256" key="2">
    <source>
        <dbReference type="ARBA" id="ARBA00006275"/>
    </source>
</evidence>
<keyword evidence="4" id="KW-0472">Membrane</keyword>
<dbReference type="GO" id="GO:0009279">
    <property type="term" value="C:cell outer membrane"/>
    <property type="evidence" value="ECO:0007669"/>
    <property type="project" value="UniProtKB-SubCell"/>
</dbReference>
<dbReference type="OrthoDB" id="5694214at2"/>
<name>A0A3N4Q224_9BACT</name>
<protein>
    <submittedName>
        <fullName evidence="9">RagB/SusD family nutrient uptake outer membrane protein</fullName>
    </submittedName>
</protein>
<dbReference type="Pfam" id="PF14322">
    <property type="entry name" value="SusD-like_3"/>
    <property type="match status" value="1"/>
</dbReference>